<sequence length="156" mass="16873">MASQSVPLRGYTRPWSPNLRWVPSFAGSALSSENGLHPLRSFPVTTKPLAAASSSRFALPRLGRSAGSLLFKSTRTCPEVVFERIKASNSCLLILSVFHSVVLRSGLHQFLHPGAGVDPHAHHYTGSSSRGMRAPLRPLDRVISSSCLSATILKQD</sequence>
<keyword evidence="2" id="KW-1185">Reference proteome</keyword>
<protein>
    <submittedName>
        <fullName evidence="1">Uncharacterized protein</fullName>
    </submittedName>
</protein>
<organism evidence="1 2">
    <name type="scientific">Rhamnella rubrinervis</name>
    <dbReference type="NCBI Taxonomy" id="2594499"/>
    <lineage>
        <taxon>Eukaryota</taxon>
        <taxon>Viridiplantae</taxon>
        <taxon>Streptophyta</taxon>
        <taxon>Embryophyta</taxon>
        <taxon>Tracheophyta</taxon>
        <taxon>Spermatophyta</taxon>
        <taxon>Magnoliopsida</taxon>
        <taxon>eudicotyledons</taxon>
        <taxon>Gunneridae</taxon>
        <taxon>Pentapetalae</taxon>
        <taxon>rosids</taxon>
        <taxon>fabids</taxon>
        <taxon>Rosales</taxon>
        <taxon>Rhamnaceae</taxon>
        <taxon>rhamnoid group</taxon>
        <taxon>Rhamneae</taxon>
        <taxon>Rhamnella</taxon>
    </lineage>
</organism>
<evidence type="ECO:0000313" key="2">
    <source>
        <dbReference type="Proteomes" id="UP000796880"/>
    </source>
</evidence>
<dbReference type="EMBL" id="VOIH02000004">
    <property type="protein sequence ID" value="KAF3447719.1"/>
    <property type="molecule type" value="Genomic_DNA"/>
</dbReference>
<accession>A0A8K0H956</accession>
<gene>
    <name evidence="1" type="ORF">FNV43_RR08422</name>
</gene>
<dbReference type="AlphaFoldDB" id="A0A8K0H956"/>
<proteinExistence type="predicted"/>
<reference evidence="1" key="1">
    <citation type="submission" date="2020-03" db="EMBL/GenBank/DDBJ databases">
        <title>A high-quality chromosome-level genome assembly of a woody plant with both climbing and erect habits, Rhamnella rubrinervis.</title>
        <authorList>
            <person name="Lu Z."/>
            <person name="Yang Y."/>
            <person name="Zhu X."/>
            <person name="Sun Y."/>
        </authorList>
    </citation>
    <scope>NUCLEOTIDE SEQUENCE</scope>
    <source>
        <strain evidence="1">BYM</strain>
        <tissue evidence="1">Leaf</tissue>
    </source>
</reference>
<name>A0A8K0H956_9ROSA</name>
<dbReference type="Proteomes" id="UP000796880">
    <property type="component" value="Unassembled WGS sequence"/>
</dbReference>
<evidence type="ECO:0000313" key="1">
    <source>
        <dbReference type="EMBL" id="KAF3447719.1"/>
    </source>
</evidence>
<comment type="caution">
    <text evidence="1">The sequence shown here is derived from an EMBL/GenBank/DDBJ whole genome shotgun (WGS) entry which is preliminary data.</text>
</comment>